<evidence type="ECO:0000256" key="7">
    <source>
        <dbReference type="ARBA" id="ARBA00023004"/>
    </source>
</evidence>
<dbReference type="OrthoDB" id="9773456at2"/>
<evidence type="ECO:0000256" key="10">
    <source>
        <dbReference type="SAM" id="SignalP"/>
    </source>
</evidence>
<dbReference type="InterPro" id="IPR009056">
    <property type="entry name" value="Cyt_c-like_dom"/>
</dbReference>
<keyword evidence="2" id="KW-0813">Transport</keyword>
<feature type="binding site" description="covalent" evidence="8">
    <location>
        <position position="151"/>
    </location>
    <ligand>
        <name>heme c</name>
        <dbReference type="ChEBI" id="CHEBI:61717"/>
        <label>2</label>
    </ligand>
</feature>
<keyword evidence="6" id="KW-0249">Electron transport</keyword>
<gene>
    <name evidence="12" type="ORF">CUC53_11920</name>
</gene>
<feature type="binding site" description="covalent" evidence="8">
    <location>
        <position position="47"/>
    </location>
    <ligand>
        <name>heme c</name>
        <dbReference type="ChEBI" id="CHEBI:61717"/>
        <label>1</label>
    </ligand>
</feature>
<evidence type="ECO:0000256" key="3">
    <source>
        <dbReference type="ARBA" id="ARBA00022617"/>
    </source>
</evidence>
<dbReference type="Proteomes" id="UP000235861">
    <property type="component" value="Unassembled WGS sequence"/>
</dbReference>
<accession>A0A2H9U3F3</accession>
<dbReference type="InterPro" id="IPR024167">
    <property type="entry name" value="Cytochrome_c4-like"/>
</dbReference>
<comment type="PTM">
    <text evidence="8">Binds 2 heme c groups covalently per subunit.</text>
</comment>
<name>A0A2H9U3F3_9GAMM</name>
<dbReference type="AlphaFoldDB" id="A0A2H9U3F3"/>
<feature type="binding site" description="axial binding residue" evidence="9">
    <location>
        <position position="152"/>
    </location>
    <ligand>
        <name>heme c</name>
        <dbReference type="ChEBI" id="CHEBI:61717"/>
        <label>2</label>
    </ligand>
    <ligandPart>
        <name>Fe</name>
        <dbReference type="ChEBI" id="CHEBI:18248"/>
    </ligandPart>
</feature>
<dbReference type="GO" id="GO:0005506">
    <property type="term" value="F:iron ion binding"/>
    <property type="evidence" value="ECO:0007669"/>
    <property type="project" value="InterPro"/>
</dbReference>
<dbReference type="Pfam" id="PF00034">
    <property type="entry name" value="Cytochrom_C"/>
    <property type="match status" value="2"/>
</dbReference>
<evidence type="ECO:0000256" key="8">
    <source>
        <dbReference type="PIRSR" id="PIRSR000005-1"/>
    </source>
</evidence>
<dbReference type="InterPro" id="IPR036909">
    <property type="entry name" value="Cyt_c-like_dom_sf"/>
</dbReference>
<feature type="binding site" description="axial binding residue" evidence="9">
    <location>
        <position position="95"/>
    </location>
    <ligand>
        <name>heme c</name>
        <dbReference type="ChEBI" id="CHEBI:61717"/>
        <label>1</label>
    </ligand>
    <ligandPart>
        <name>Fe</name>
        <dbReference type="ChEBI" id="CHEBI:18248"/>
    </ligandPart>
</feature>
<keyword evidence="4 9" id="KW-0479">Metal-binding</keyword>
<keyword evidence="5" id="KW-0574">Periplasm</keyword>
<feature type="binding site" description="covalent" evidence="8">
    <location>
        <position position="50"/>
    </location>
    <ligand>
        <name>heme c</name>
        <dbReference type="ChEBI" id="CHEBI:61717"/>
        <label>1</label>
    </ligand>
</feature>
<organism evidence="12 13">
    <name type="scientific">Aeromonas cavernicola</name>
    <dbReference type="NCBI Taxonomy" id="1006623"/>
    <lineage>
        <taxon>Bacteria</taxon>
        <taxon>Pseudomonadati</taxon>
        <taxon>Pseudomonadota</taxon>
        <taxon>Gammaproteobacteria</taxon>
        <taxon>Aeromonadales</taxon>
        <taxon>Aeromonadaceae</taxon>
        <taxon>Aeromonas</taxon>
    </lineage>
</organism>
<protein>
    <submittedName>
        <fullName evidence="12">Cytochrome c4</fullName>
    </submittedName>
</protein>
<feature type="binding site" description="axial binding residue" evidence="9">
    <location>
        <position position="51"/>
    </location>
    <ligand>
        <name>heme c</name>
        <dbReference type="ChEBI" id="CHEBI:61717"/>
        <label>1</label>
    </ligand>
    <ligandPart>
        <name>Fe</name>
        <dbReference type="ChEBI" id="CHEBI:18248"/>
    </ligandPart>
</feature>
<dbReference type="Gene3D" id="1.10.760.10">
    <property type="entry name" value="Cytochrome c-like domain"/>
    <property type="match status" value="2"/>
</dbReference>
<keyword evidence="13" id="KW-1185">Reference proteome</keyword>
<dbReference type="GO" id="GO:0009055">
    <property type="term" value="F:electron transfer activity"/>
    <property type="evidence" value="ECO:0007669"/>
    <property type="project" value="InterPro"/>
</dbReference>
<feature type="binding site" description="covalent" evidence="8">
    <location>
        <position position="148"/>
    </location>
    <ligand>
        <name>heme c</name>
        <dbReference type="ChEBI" id="CHEBI:61717"/>
        <label>2</label>
    </ligand>
</feature>
<evidence type="ECO:0000313" key="13">
    <source>
        <dbReference type="Proteomes" id="UP000235861"/>
    </source>
</evidence>
<dbReference type="PROSITE" id="PS51007">
    <property type="entry name" value="CYTC"/>
    <property type="match status" value="2"/>
</dbReference>
<dbReference type="GO" id="GO:0020037">
    <property type="term" value="F:heme binding"/>
    <property type="evidence" value="ECO:0007669"/>
    <property type="project" value="InterPro"/>
</dbReference>
<feature type="chain" id="PRO_5014180449" evidence="10">
    <location>
        <begin position="34"/>
        <end position="218"/>
    </location>
</feature>
<dbReference type="PANTHER" id="PTHR33751:SF9">
    <property type="entry name" value="CYTOCHROME C4"/>
    <property type="match status" value="1"/>
</dbReference>
<keyword evidence="3 8" id="KW-0349">Heme</keyword>
<keyword evidence="10" id="KW-0732">Signal</keyword>
<feature type="domain" description="Cytochrome c" evidence="11">
    <location>
        <begin position="127"/>
        <end position="218"/>
    </location>
</feature>
<proteinExistence type="predicted"/>
<dbReference type="EMBL" id="PGGC01000100">
    <property type="protein sequence ID" value="PJG58577.1"/>
    <property type="molecule type" value="Genomic_DNA"/>
</dbReference>
<evidence type="ECO:0000313" key="12">
    <source>
        <dbReference type="EMBL" id="PJG58577.1"/>
    </source>
</evidence>
<sequence>MGSGSLIMKSWNAMKNLVITFALLVGVTGMAQAKGDAAAGQTKAAVCAACHGPDGNSLLDMYPKIAGQHASYLKKQLVELKAAASGQPGRVAPVMGPMALPLSEQDMDDLAAYFSAQKVTPIAVPDDAAEAGKTLYMGGDISRGLAACTSCHGPRGSGVEQAKYPNLAGQHPAYIKDQLTKFRAGARDNDPNSMMRDVAKKLTDQDIEVLAKYVAGLH</sequence>
<evidence type="ECO:0000259" key="11">
    <source>
        <dbReference type="PROSITE" id="PS51007"/>
    </source>
</evidence>
<feature type="signal peptide" evidence="10">
    <location>
        <begin position="1"/>
        <end position="33"/>
    </location>
</feature>
<dbReference type="PIRSF" id="PIRSF000005">
    <property type="entry name" value="Cytochrome_c4"/>
    <property type="match status" value="1"/>
</dbReference>
<feature type="binding site" description="axial binding residue" evidence="9">
    <location>
        <position position="195"/>
    </location>
    <ligand>
        <name>heme c</name>
        <dbReference type="ChEBI" id="CHEBI:61717"/>
        <label>2</label>
    </ligand>
    <ligandPart>
        <name>Fe</name>
        <dbReference type="ChEBI" id="CHEBI:18248"/>
    </ligandPart>
</feature>
<feature type="domain" description="Cytochrome c" evidence="11">
    <location>
        <begin position="35"/>
        <end position="118"/>
    </location>
</feature>
<keyword evidence="7 9" id="KW-0408">Iron</keyword>
<evidence type="ECO:0000256" key="4">
    <source>
        <dbReference type="ARBA" id="ARBA00022723"/>
    </source>
</evidence>
<dbReference type="PANTHER" id="PTHR33751">
    <property type="entry name" value="CBB3-TYPE CYTOCHROME C OXIDASE SUBUNIT FIXP"/>
    <property type="match status" value="1"/>
</dbReference>
<comment type="caution">
    <text evidence="12">The sequence shown here is derived from an EMBL/GenBank/DDBJ whole genome shotgun (WGS) entry which is preliminary data.</text>
</comment>
<evidence type="ECO:0000256" key="5">
    <source>
        <dbReference type="ARBA" id="ARBA00022764"/>
    </source>
</evidence>
<evidence type="ECO:0000256" key="2">
    <source>
        <dbReference type="ARBA" id="ARBA00022448"/>
    </source>
</evidence>
<evidence type="ECO:0000256" key="9">
    <source>
        <dbReference type="PIRSR" id="PIRSR000005-2"/>
    </source>
</evidence>
<evidence type="ECO:0000256" key="1">
    <source>
        <dbReference type="ARBA" id="ARBA00004418"/>
    </source>
</evidence>
<reference evidence="12 13" key="1">
    <citation type="submission" date="2017-11" db="EMBL/GenBank/DDBJ databases">
        <title>Draft genome sequence of environmental isolate Aeromonas cavernicola sp. nov. MDC 2508.</title>
        <authorList>
            <person name="Colston S.M."/>
            <person name="Navarro A."/>
            <person name="Martinez-Murcia A.J."/>
            <person name="Graf J."/>
        </authorList>
    </citation>
    <scope>NUCLEOTIDE SEQUENCE [LARGE SCALE GENOMIC DNA]</scope>
    <source>
        <strain evidence="12 13">MDC 2508</strain>
    </source>
</reference>
<dbReference type="GO" id="GO:0042597">
    <property type="term" value="C:periplasmic space"/>
    <property type="evidence" value="ECO:0007669"/>
    <property type="project" value="UniProtKB-SubCell"/>
</dbReference>
<dbReference type="InterPro" id="IPR050597">
    <property type="entry name" value="Cytochrome_c_Oxidase_Subunit"/>
</dbReference>
<dbReference type="SUPFAM" id="SSF46626">
    <property type="entry name" value="Cytochrome c"/>
    <property type="match status" value="2"/>
</dbReference>
<comment type="subcellular location">
    <subcellularLocation>
        <location evidence="1">Periplasm</location>
    </subcellularLocation>
</comment>
<evidence type="ECO:0000256" key="6">
    <source>
        <dbReference type="ARBA" id="ARBA00022982"/>
    </source>
</evidence>